<dbReference type="GO" id="GO:0005524">
    <property type="term" value="F:ATP binding"/>
    <property type="evidence" value="ECO:0007669"/>
    <property type="project" value="UniProtKB-KW"/>
</dbReference>
<dbReference type="InterPro" id="IPR050079">
    <property type="entry name" value="DEAD_box_RNA_helicase"/>
</dbReference>
<feature type="domain" description="Helicase ATP-binding" evidence="13">
    <location>
        <begin position="94"/>
        <end position="266"/>
    </location>
</feature>
<dbReference type="InterPro" id="IPR012541">
    <property type="entry name" value="DBP10_C"/>
</dbReference>
<evidence type="ECO:0000256" key="4">
    <source>
        <dbReference type="ARBA" id="ARBA00022741"/>
    </source>
</evidence>
<dbReference type="Gene3D" id="3.40.50.300">
    <property type="entry name" value="P-loop containing nucleotide triphosphate hydrolases"/>
    <property type="match status" value="2"/>
</dbReference>
<evidence type="ECO:0000256" key="5">
    <source>
        <dbReference type="ARBA" id="ARBA00022801"/>
    </source>
</evidence>
<dbReference type="FunFam" id="3.40.50.300:FF:000865">
    <property type="entry name" value="ATP-dependent RNA helicase DDX54"/>
    <property type="match status" value="1"/>
</dbReference>
<dbReference type="Pfam" id="PF08147">
    <property type="entry name" value="DBP10CT"/>
    <property type="match status" value="1"/>
</dbReference>
<dbReference type="InterPro" id="IPR014001">
    <property type="entry name" value="Helicase_ATP-bd"/>
</dbReference>
<dbReference type="InterPro" id="IPR027417">
    <property type="entry name" value="P-loop_NTPase"/>
</dbReference>
<keyword evidence="6" id="KW-0347">Helicase</keyword>
<dbReference type="GO" id="GO:0006364">
    <property type="term" value="P:rRNA processing"/>
    <property type="evidence" value="ECO:0000318"/>
    <property type="project" value="GO_Central"/>
</dbReference>
<feature type="compositionally biased region" description="Polar residues" evidence="12">
    <location>
        <begin position="767"/>
        <end position="779"/>
    </location>
</feature>
<dbReference type="GO" id="GO:0016887">
    <property type="term" value="F:ATP hydrolysis activity"/>
    <property type="evidence" value="ECO:0007669"/>
    <property type="project" value="RHEA"/>
</dbReference>
<dbReference type="InterPro" id="IPR033517">
    <property type="entry name" value="DDX54/DBP10_DEAD-box_helicase"/>
</dbReference>
<dbReference type="Proteomes" id="UP000008144">
    <property type="component" value="Chromosome 10"/>
</dbReference>
<comment type="similarity">
    <text evidence="2">Belongs to the DEAD box helicase family. DDX54/DBP10 subfamily.</text>
</comment>
<keyword evidence="17" id="KW-1185">Reference proteome</keyword>
<evidence type="ECO:0000256" key="10">
    <source>
        <dbReference type="ARBA" id="ARBA00047984"/>
    </source>
</evidence>
<name>F6RIY5_CIOIN</name>
<evidence type="ECO:0000256" key="9">
    <source>
        <dbReference type="ARBA" id="ARBA00023242"/>
    </source>
</evidence>
<dbReference type="SMART" id="SM00490">
    <property type="entry name" value="HELICc"/>
    <property type="match status" value="1"/>
</dbReference>
<keyword evidence="4" id="KW-0547">Nucleotide-binding</keyword>
<dbReference type="Ensembl" id="ENSCINT00000025692.2">
    <property type="protein sequence ID" value="ENSCINP00000025446.2"/>
    <property type="gene ID" value="ENSCING00000004789.3"/>
</dbReference>
<proteinExistence type="inferred from homology"/>
<dbReference type="GO" id="GO:0003724">
    <property type="term" value="F:RNA helicase activity"/>
    <property type="evidence" value="ECO:0007669"/>
    <property type="project" value="UniProtKB-EC"/>
</dbReference>
<dbReference type="GO" id="GO:0005730">
    <property type="term" value="C:nucleolus"/>
    <property type="evidence" value="ECO:0000318"/>
    <property type="project" value="GO_Central"/>
</dbReference>
<dbReference type="InterPro" id="IPR001650">
    <property type="entry name" value="Helicase_C-like"/>
</dbReference>
<dbReference type="SMART" id="SM00487">
    <property type="entry name" value="DEXDc"/>
    <property type="match status" value="1"/>
</dbReference>
<evidence type="ECO:0000259" key="14">
    <source>
        <dbReference type="PROSITE" id="PS51194"/>
    </source>
</evidence>
<dbReference type="InterPro" id="IPR011545">
    <property type="entry name" value="DEAD/DEAH_box_helicase_dom"/>
</dbReference>
<evidence type="ECO:0000313" key="17">
    <source>
        <dbReference type="Proteomes" id="UP000008144"/>
    </source>
</evidence>
<dbReference type="HOGENOM" id="CLU_003041_5_2_1"/>
<keyword evidence="9" id="KW-0539">Nucleus</keyword>
<evidence type="ECO:0000256" key="2">
    <source>
        <dbReference type="ARBA" id="ARBA00010379"/>
    </source>
</evidence>
<evidence type="ECO:0000256" key="12">
    <source>
        <dbReference type="SAM" id="MobiDB-lite"/>
    </source>
</evidence>
<dbReference type="PANTHER" id="PTHR47959:SF8">
    <property type="entry name" value="RNA HELICASE"/>
    <property type="match status" value="1"/>
</dbReference>
<sequence>MDALSESEDDTDITIDEVPGTNKKTQNDVNELLSILDDGYTSEAELNTRKLVTQMNRKKKKSGGFQSMGLSHSVFKGVIRKGYKVPTPIQRKCIPLILSDKDVVAMARTGSGKTAAFLIPMFEKLQGAQSGAGARALLLSPTRELALQTLKFVKELGRFTSLRTACILGGDSMDEQFSAMHENPDVTIATPGRLMHVLIEMELRLSNIHYVVFDEADRLFELGFQEQLHEVLHRLPDDRQTLLFSATLPKQLVEFAKAGLNDPTLVRLDLDSKLSDQLKLAFLHLREDDKLPALIHLLRNVFKETEQTVVFVSTKHHVEFVKDVLKLFSINCSYVYSSLDHTARKINIAKFRNKKTMVLIVTDVAARGLDIPMLDNVINFSFPAKSKLFVHRVGRVARAGRTGTAYSLVCPEELAYVIDLHLFLGRPLNFAKTGQTYQAWDNVYGRVSQRIIDEEQAALQNIKNNSDLQALLKVAQNAYKQYLKSRPAASSESIKRSREILQSTNIALHPIYDESGDTSEEARLELLSSVRKYKPNSTIFEIGATAKSTGSYVMKKTRKRHVKFVEKHQQKLRKLAEKDEVSALQVKENIPEVVNEEEEEDLKNTFSKIVRPTNNIREFTEMKKKKKKKRTAKDFKDSEFYIDYKPKDHNTEAGLSIGNGRTNFAKEASNVTLDLIGDEDKTTRQLRQQKMQRKVWDRKKKRFVNAQDAGPTAPKKKIRTESGALISSTYKKNIYQEWKKKTKLADRDEEVYTGDGTSGRWRAGQNRRLSGKQQNSNSKIKSELKRPEQILKQRKLQAQKKKNQQKRRKPKGRR</sequence>
<keyword evidence="5" id="KW-0378">Hydrolase</keyword>
<dbReference type="SUPFAM" id="SSF52540">
    <property type="entry name" value="P-loop containing nucleoside triphosphate hydrolases"/>
    <property type="match status" value="1"/>
</dbReference>
<dbReference type="STRING" id="7719.ENSCINP00000025446"/>
<dbReference type="CDD" id="cd17959">
    <property type="entry name" value="DEADc_DDX54"/>
    <property type="match status" value="1"/>
</dbReference>
<comment type="subcellular location">
    <subcellularLocation>
        <location evidence="1">Nucleus</location>
        <location evidence="1">Nucleolus</location>
    </subcellularLocation>
</comment>
<feature type="compositionally biased region" description="Basic residues" evidence="12">
    <location>
        <begin position="792"/>
        <end position="814"/>
    </location>
</feature>
<protein>
    <recommendedName>
        <fullName evidence="3">RNA helicase</fullName>
        <ecNumber evidence="3">3.6.4.13</ecNumber>
    </recommendedName>
</protein>
<dbReference type="Pfam" id="PF00271">
    <property type="entry name" value="Helicase_C"/>
    <property type="match status" value="1"/>
</dbReference>
<dbReference type="CDD" id="cd18787">
    <property type="entry name" value="SF2_C_DEAD"/>
    <property type="match status" value="1"/>
</dbReference>
<keyword evidence="8" id="KW-0694">RNA-binding</keyword>
<dbReference type="EC" id="3.6.4.13" evidence="3"/>
<dbReference type="GO" id="GO:0003723">
    <property type="term" value="F:RNA binding"/>
    <property type="evidence" value="ECO:0007669"/>
    <property type="project" value="UniProtKB-KW"/>
</dbReference>
<dbReference type="Pfam" id="PF00270">
    <property type="entry name" value="DEAD"/>
    <property type="match status" value="1"/>
</dbReference>
<feature type="domain" description="DEAD-box RNA helicase Q" evidence="15">
    <location>
        <begin position="63"/>
        <end position="91"/>
    </location>
</feature>
<feature type="domain" description="Helicase C-terminal" evidence="14">
    <location>
        <begin position="293"/>
        <end position="445"/>
    </location>
</feature>
<dbReference type="SMART" id="SM01123">
    <property type="entry name" value="DBP10CT"/>
    <property type="match status" value="1"/>
</dbReference>
<comment type="catalytic activity">
    <reaction evidence="10">
        <text>ATP + H2O = ADP + phosphate + H(+)</text>
        <dbReference type="Rhea" id="RHEA:13065"/>
        <dbReference type="ChEBI" id="CHEBI:15377"/>
        <dbReference type="ChEBI" id="CHEBI:15378"/>
        <dbReference type="ChEBI" id="CHEBI:30616"/>
        <dbReference type="ChEBI" id="CHEBI:43474"/>
        <dbReference type="ChEBI" id="CHEBI:456216"/>
        <dbReference type="EC" id="3.6.4.13"/>
    </reaction>
</comment>
<evidence type="ECO:0000259" key="15">
    <source>
        <dbReference type="PROSITE" id="PS51195"/>
    </source>
</evidence>
<feature type="short sequence motif" description="Q motif" evidence="11">
    <location>
        <begin position="63"/>
        <end position="91"/>
    </location>
</feature>
<feature type="region of interest" description="Disordered" evidence="12">
    <location>
        <begin position="1"/>
        <end position="24"/>
    </location>
</feature>
<dbReference type="FunCoup" id="F6RIY5">
    <property type="interactions" value="787"/>
</dbReference>
<dbReference type="PROSITE" id="PS51195">
    <property type="entry name" value="Q_MOTIF"/>
    <property type="match status" value="1"/>
</dbReference>
<evidence type="ECO:0000256" key="6">
    <source>
        <dbReference type="ARBA" id="ARBA00022806"/>
    </source>
</evidence>
<dbReference type="InterPro" id="IPR014014">
    <property type="entry name" value="RNA_helicase_DEAD_Q_motif"/>
</dbReference>
<dbReference type="GeneTree" id="ENSGT00550000075100"/>
<evidence type="ECO:0000256" key="3">
    <source>
        <dbReference type="ARBA" id="ARBA00012552"/>
    </source>
</evidence>
<dbReference type="PROSITE" id="PS51194">
    <property type="entry name" value="HELICASE_CTER"/>
    <property type="match status" value="1"/>
</dbReference>
<dbReference type="PROSITE" id="PS51192">
    <property type="entry name" value="HELICASE_ATP_BIND_1"/>
    <property type="match status" value="1"/>
</dbReference>
<evidence type="ECO:0000256" key="1">
    <source>
        <dbReference type="ARBA" id="ARBA00004604"/>
    </source>
</evidence>
<dbReference type="InterPro" id="IPR000629">
    <property type="entry name" value="RNA-helicase_DEAD-box_CS"/>
</dbReference>
<evidence type="ECO:0000259" key="13">
    <source>
        <dbReference type="PROSITE" id="PS51192"/>
    </source>
</evidence>
<dbReference type="PANTHER" id="PTHR47959">
    <property type="entry name" value="ATP-DEPENDENT RNA HELICASE RHLE-RELATED"/>
    <property type="match status" value="1"/>
</dbReference>
<feature type="compositionally biased region" description="Basic residues" evidence="12">
    <location>
        <begin position="690"/>
        <end position="703"/>
    </location>
</feature>
<dbReference type="InParanoid" id="F6RIY5"/>
<feature type="compositionally biased region" description="Acidic residues" evidence="12">
    <location>
        <begin position="1"/>
        <end position="15"/>
    </location>
</feature>
<dbReference type="AlphaFoldDB" id="F6RIY5"/>
<feature type="compositionally biased region" description="Basic and acidic residues" evidence="12">
    <location>
        <begin position="780"/>
        <end position="791"/>
    </location>
</feature>
<feature type="region of interest" description="Disordered" evidence="12">
    <location>
        <begin position="683"/>
        <end position="720"/>
    </location>
</feature>
<evidence type="ECO:0000256" key="7">
    <source>
        <dbReference type="ARBA" id="ARBA00022840"/>
    </source>
</evidence>
<dbReference type="OMA" id="EDQFGMM"/>
<reference evidence="16" key="3">
    <citation type="submission" date="2025-08" db="UniProtKB">
        <authorList>
            <consortium name="Ensembl"/>
        </authorList>
    </citation>
    <scope>IDENTIFICATION</scope>
</reference>
<evidence type="ECO:0000256" key="11">
    <source>
        <dbReference type="PROSITE-ProRule" id="PRU00552"/>
    </source>
</evidence>
<accession>F6RIY5</accession>
<dbReference type="PROSITE" id="PS00039">
    <property type="entry name" value="DEAD_ATP_HELICASE"/>
    <property type="match status" value="1"/>
</dbReference>
<organism evidence="16 17">
    <name type="scientific">Ciona intestinalis</name>
    <name type="common">Transparent sea squirt</name>
    <name type="synonym">Ascidia intestinalis</name>
    <dbReference type="NCBI Taxonomy" id="7719"/>
    <lineage>
        <taxon>Eukaryota</taxon>
        <taxon>Metazoa</taxon>
        <taxon>Chordata</taxon>
        <taxon>Tunicata</taxon>
        <taxon>Ascidiacea</taxon>
        <taxon>Phlebobranchia</taxon>
        <taxon>Cionidae</taxon>
        <taxon>Ciona</taxon>
    </lineage>
</organism>
<keyword evidence="7" id="KW-0067">ATP-binding</keyword>
<dbReference type="EMBL" id="EAAA01000546">
    <property type="status" value="NOT_ANNOTATED_CDS"/>
    <property type="molecule type" value="Genomic_DNA"/>
</dbReference>
<feature type="region of interest" description="Disordered" evidence="12">
    <location>
        <begin position="749"/>
        <end position="814"/>
    </location>
</feature>
<reference evidence="17" key="1">
    <citation type="journal article" date="2002" name="Science">
        <title>The draft genome of Ciona intestinalis: insights into chordate and vertebrate origins.</title>
        <authorList>
            <person name="Dehal P."/>
            <person name="Satou Y."/>
            <person name="Campbell R.K."/>
            <person name="Chapman J."/>
            <person name="Degnan B."/>
            <person name="De Tomaso A."/>
            <person name="Davidson B."/>
            <person name="Di Gregorio A."/>
            <person name="Gelpke M."/>
            <person name="Goodstein D.M."/>
            <person name="Harafuji N."/>
            <person name="Hastings K.E."/>
            <person name="Ho I."/>
            <person name="Hotta K."/>
            <person name="Huang W."/>
            <person name="Kawashima T."/>
            <person name="Lemaire P."/>
            <person name="Martinez D."/>
            <person name="Meinertzhagen I.A."/>
            <person name="Necula S."/>
            <person name="Nonaka M."/>
            <person name="Putnam N."/>
            <person name="Rash S."/>
            <person name="Saiga H."/>
            <person name="Satake M."/>
            <person name="Terry A."/>
            <person name="Yamada L."/>
            <person name="Wang H.G."/>
            <person name="Awazu S."/>
            <person name="Azumi K."/>
            <person name="Boore J."/>
            <person name="Branno M."/>
            <person name="Chin-Bow S."/>
            <person name="DeSantis R."/>
            <person name="Doyle S."/>
            <person name="Francino P."/>
            <person name="Keys D.N."/>
            <person name="Haga S."/>
            <person name="Hayashi H."/>
            <person name="Hino K."/>
            <person name="Imai K.S."/>
            <person name="Inaba K."/>
            <person name="Kano S."/>
            <person name="Kobayashi K."/>
            <person name="Kobayashi M."/>
            <person name="Lee B.I."/>
            <person name="Makabe K.W."/>
            <person name="Manohar C."/>
            <person name="Matassi G."/>
            <person name="Medina M."/>
            <person name="Mochizuki Y."/>
            <person name="Mount S."/>
            <person name="Morishita T."/>
            <person name="Miura S."/>
            <person name="Nakayama A."/>
            <person name="Nishizaka S."/>
            <person name="Nomoto H."/>
            <person name="Ohta F."/>
            <person name="Oishi K."/>
            <person name="Rigoutsos I."/>
            <person name="Sano M."/>
            <person name="Sasaki A."/>
            <person name="Sasakura Y."/>
            <person name="Shoguchi E."/>
            <person name="Shin-i T."/>
            <person name="Spagnuolo A."/>
            <person name="Stainier D."/>
            <person name="Suzuki M.M."/>
            <person name="Tassy O."/>
            <person name="Takatori N."/>
            <person name="Tokuoka M."/>
            <person name="Yagi K."/>
            <person name="Yoshizaki F."/>
            <person name="Wada S."/>
            <person name="Zhang C."/>
            <person name="Hyatt P.D."/>
            <person name="Larimer F."/>
            <person name="Detter C."/>
            <person name="Doggett N."/>
            <person name="Glavina T."/>
            <person name="Hawkins T."/>
            <person name="Richardson P."/>
            <person name="Lucas S."/>
            <person name="Kohara Y."/>
            <person name="Levine M."/>
            <person name="Satoh N."/>
            <person name="Rokhsar D.S."/>
        </authorList>
    </citation>
    <scope>NUCLEOTIDE SEQUENCE [LARGE SCALE GENOMIC DNA]</scope>
</reference>
<evidence type="ECO:0000313" key="16">
    <source>
        <dbReference type="Ensembl" id="ENSCINP00000025446.2"/>
    </source>
</evidence>
<reference evidence="16" key="2">
    <citation type="journal article" date="2008" name="Genome Biol.">
        <title>Improved genome assembly and evidence-based global gene model set for the chordate Ciona intestinalis: new insight into intron and operon populations.</title>
        <authorList>
            <person name="Satou Y."/>
            <person name="Mineta K."/>
            <person name="Ogasawara M."/>
            <person name="Sasakura Y."/>
            <person name="Shoguchi E."/>
            <person name="Ueno K."/>
            <person name="Yamada L."/>
            <person name="Matsumoto J."/>
            <person name="Wasserscheid J."/>
            <person name="Dewar K."/>
            <person name="Wiley G.B."/>
            <person name="Macmil S.L."/>
            <person name="Roe B.A."/>
            <person name="Zeller R.W."/>
            <person name="Hastings K.E."/>
            <person name="Lemaire P."/>
            <person name="Lindquist E."/>
            <person name="Endo T."/>
            <person name="Hotta K."/>
            <person name="Inaba K."/>
        </authorList>
    </citation>
    <scope>NUCLEOTIDE SEQUENCE [LARGE SCALE GENOMIC DNA]</scope>
    <source>
        <strain evidence="16">wild type</strain>
    </source>
</reference>
<evidence type="ECO:0000256" key="8">
    <source>
        <dbReference type="ARBA" id="ARBA00022884"/>
    </source>
</evidence>
<reference evidence="16" key="4">
    <citation type="submission" date="2025-09" db="UniProtKB">
        <authorList>
            <consortium name="Ensembl"/>
        </authorList>
    </citation>
    <scope>IDENTIFICATION</scope>
</reference>